<keyword evidence="8 15" id="KW-0489">Methyltransferase</keyword>
<evidence type="ECO:0000256" key="12">
    <source>
        <dbReference type="ARBA" id="ARBA00029736"/>
    </source>
</evidence>
<dbReference type="HOGENOM" id="CLU_820617_0_0_3"/>
<evidence type="ECO:0000259" key="18">
    <source>
        <dbReference type="Pfam" id="PF01746"/>
    </source>
</evidence>
<name>K9U327_CHRTP</name>
<evidence type="ECO:0000256" key="10">
    <source>
        <dbReference type="ARBA" id="ARBA00022691"/>
    </source>
</evidence>
<dbReference type="FunFam" id="1.10.1270.20:FF:000001">
    <property type="entry name" value="tRNA (guanine-N(1)-)-methyltransferase"/>
    <property type="match status" value="1"/>
</dbReference>
<dbReference type="KEGG" id="cthe:Chro_3356"/>
<organism evidence="19 20">
    <name type="scientific">Chroococcidiopsis thermalis (strain PCC 7203)</name>
    <dbReference type="NCBI Taxonomy" id="251229"/>
    <lineage>
        <taxon>Bacteria</taxon>
        <taxon>Bacillati</taxon>
        <taxon>Cyanobacteriota</taxon>
        <taxon>Cyanophyceae</taxon>
        <taxon>Chroococcidiopsidales</taxon>
        <taxon>Chroococcidiopsidaceae</taxon>
        <taxon>Chroococcidiopsis</taxon>
    </lineage>
</organism>
<keyword evidence="9 15" id="KW-0808">Transferase</keyword>
<reference evidence="19 20" key="1">
    <citation type="submission" date="2012-06" db="EMBL/GenBank/DDBJ databases">
        <title>Finished chromosome of genome of Chroococcidiopsis thermalis PCC 7203.</title>
        <authorList>
            <consortium name="US DOE Joint Genome Institute"/>
            <person name="Gugger M."/>
            <person name="Coursin T."/>
            <person name="Rippka R."/>
            <person name="Tandeau De Marsac N."/>
            <person name="Huntemann M."/>
            <person name="Wei C.-L."/>
            <person name="Han J."/>
            <person name="Detter J.C."/>
            <person name="Han C."/>
            <person name="Tapia R."/>
            <person name="Davenport K."/>
            <person name="Daligault H."/>
            <person name="Erkkila T."/>
            <person name="Gu W."/>
            <person name="Munk A.C.C."/>
            <person name="Teshima H."/>
            <person name="Xu Y."/>
            <person name="Chain P."/>
            <person name="Chen A."/>
            <person name="Krypides N."/>
            <person name="Mavromatis K."/>
            <person name="Markowitz V."/>
            <person name="Szeto E."/>
            <person name="Ivanova N."/>
            <person name="Mikhailova N."/>
            <person name="Ovchinnikova G."/>
            <person name="Pagani I."/>
            <person name="Pati A."/>
            <person name="Goodwin L."/>
            <person name="Peters L."/>
            <person name="Pitluck S."/>
            <person name="Woyke T."/>
            <person name="Kerfeld C."/>
        </authorList>
    </citation>
    <scope>NUCLEOTIDE SEQUENCE [LARGE SCALE GENOMIC DNA]</scope>
    <source>
        <strain evidence="19 20">PCC 7203</strain>
    </source>
</reference>
<dbReference type="FunFam" id="3.40.1280.10:FF:000001">
    <property type="entry name" value="tRNA (guanine-N(1)-)-methyltransferase"/>
    <property type="match status" value="1"/>
</dbReference>
<evidence type="ECO:0000256" key="17">
    <source>
        <dbReference type="SAM" id="MobiDB-lite"/>
    </source>
</evidence>
<dbReference type="NCBIfam" id="TIGR00088">
    <property type="entry name" value="trmD"/>
    <property type="match status" value="1"/>
</dbReference>
<dbReference type="InterPro" id="IPR029028">
    <property type="entry name" value="Alpha/beta_knot_MTases"/>
</dbReference>
<evidence type="ECO:0000256" key="1">
    <source>
        <dbReference type="ARBA" id="ARBA00002634"/>
    </source>
</evidence>
<keyword evidence="10 15" id="KW-0949">S-adenosyl-L-methionine</keyword>
<dbReference type="InParanoid" id="K9U327"/>
<dbReference type="GO" id="GO:0005829">
    <property type="term" value="C:cytosol"/>
    <property type="evidence" value="ECO:0007669"/>
    <property type="project" value="TreeGrafter"/>
</dbReference>
<dbReference type="NCBIfam" id="NF000648">
    <property type="entry name" value="PRK00026.1"/>
    <property type="match status" value="1"/>
</dbReference>
<evidence type="ECO:0000256" key="16">
    <source>
        <dbReference type="RuleBase" id="RU003464"/>
    </source>
</evidence>
<evidence type="ECO:0000256" key="2">
    <source>
        <dbReference type="ARBA" id="ARBA00004496"/>
    </source>
</evidence>
<evidence type="ECO:0000256" key="15">
    <source>
        <dbReference type="HAMAP-Rule" id="MF_00605"/>
    </source>
</evidence>
<feature type="compositionally biased region" description="Low complexity" evidence="17">
    <location>
        <begin position="248"/>
        <end position="257"/>
    </location>
</feature>
<evidence type="ECO:0000256" key="8">
    <source>
        <dbReference type="ARBA" id="ARBA00022603"/>
    </source>
</evidence>
<dbReference type="STRING" id="251229.Chro_3356"/>
<dbReference type="eggNOG" id="COG0336">
    <property type="taxonomic scope" value="Bacteria"/>
</dbReference>
<comment type="catalytic activity">
    <reaction evidence="14 15 16">
        <text>guanosine(37) in tRNA + S-adenosyl-L-methionine = N(1)-methylguanosine(37) in tRNA + S-adenosyl-L-homocysteine + H(+)</text>
        <dbReference type="Rhea" id="RHEA:36899"/>
        <dbReference type="Rhea" id="RHEA-COMP:10145"/>
        <dbReference type="Rhea" id="RHEA-COMP:10147"/>
        <dbReference type="ChEBI" id="CHEBI:15378"/>
        <dbReference type="ChEBI" id="CHEBI:57856"/>
        <dbReference type="ChEBI" id="CHEBI:59789"/>
        <dbReference type="ChEBI" id="CHEBI:73542"/>
        <dbReference type="ChEBI" id="CHEBI:74269"/>
        <dbReference type="EC" id="2.1.1.228"/>
    </reaction>
</comment>
<dbReference type="GO" id="GO:0052906">
    <property type="term" value="F:tRNA (guanine(37)-N1)-methyltransferase activity"/>
    <property type="evidence" value="ECO:0007669"/>
    <property type="project" value="UniProtKB-UniRule"/>
</dbReference>
<evidence type="ECO:0000256" key="13">
    <source>
        <dbReference type="ARBA" id="ARBA00033392"/>
    </source>
</evidence>
<accession>K9U327</accession>
<dbReference type="CDD" id="cd18080">
    <property type="entry name" value="TrmD-like"/>
    <property type="match status" value="1"/>
</dbReference>
<evidence type="ECO:0000256" key="11">
    <source>
        <dbReference type="ARBA" id="ARBA00022694"/>
    </source>
</evidence>
<dbReference type="Proteomes" id="UP000010384">
    <property type="component" value="Chromosome"/>
</dbReference>
<feature type="binding site" evidence="15">
    <location>
        <begin position="131"/>
        <end position="136"/>
    </location>
    <ligand>
        <name>S-adenosyl-L-methionine</name>
        <dbReference type="ChEBI" id="CHEBI:59789"/>
    </ligand>
</feature>
<evidence type="ECO:0000256" key="6">
    <source>
        <dbReference type="ARBA" id="ARBA00014679"/>
    </source>
</evidence>
<dbReference type="GO" id="GO:0002939">
    <property type="term" value="P:tRNA N1-guanine methylation"/>
    <property type="evidence" value="ECO:0007669"/>
    <property type="project" value="TreeGrafter"/>
</dbReference>
<feature type="compositionally biased region" description="Gly residues" evidence="17">
    <location>
        <begin position="226"/>
        <end position="238"/>
    </location>
</feature>
<dbReference type="FunCoup" id="K9U327">
    <property type="interactions" value="478"/>
</dbReference>
<feature type="region of interest" description="Disordered" evidence="17">
    <location>
        <begin position="222"/>
        <end position="288"/>
    </location>
</feature>
<feature type="binding site" evidence="15">
    <location>
        <position position="112"/>
    </location>
    <ligand>
        <name>S-adenosyl-L-methionine</name>
        <dbReference type="ChEBI" id="CHEBI:59789"/>
    </ligand>
</feature>
<evidence type="ECO:0000256" key="9">
    <source>
        <dbReference type="ARBA" id="ARBA00022679"/>
    </source>
</evidence>
<sequence>MRFDIVTLFPDFFTSPLSSGLMCKALAKKIAEVNLVNPRDFTTDKHRKVDDEPYGGGVGMLMKPDPIFAAVESLPILPRRETILMTPQGQPLNQSLLKELAGNCEQIVIICGHYEGVDDRVLHLVTREISLGDFVLTGGEIPALALMNGVIRLQPGTVGKTESLKAESFEAGLLDYPQYTRPAEFRGWKVPEVLLSGNHQAIAQWRYEQQIQRTRERRPDLLEGAGEQGSRGAGGTRGTGETRGTRGTRGNSGTPRPKGVGIRGRRGTRGTRGTRLLREQDKSQVTSVSRNYQLPTTNYQLPTTHHHSLPDNCQLSSLFAANAIASSTVEILPSICAS</sequence>
<dbReference type="Pfam" id="PF01746">
    <property type="entry name" value="tRNA_m1G_MT"/>
    <property type="match status" value="1"/>
</dbReference>
<dbReference type="InterPro" id="IPR016009">
    <property type="entry name" value="tRNA_MeTrfase_TRMD/TRM10"/>
</dbReference>
<dbReference type="Gene3D" id="3.40.1280.10">
    <property type="match status" value="1"/>
</dbReference>
<evidence type="ECO:0000256" key="3">
    <source>
        <dbReference type="ARBA" id="ARBA00007630"/>
    </source>
</evidence>
<dbReference type="InterPro" id="IPR002649">
    <property type="entry name" value="tRNA_m1G_MeTrfase_TrmD"/>
</dbReference>
<evidence type="ECO:0000313" key="20">
    <source>
        <dbReference type="Proteomes" id="UP000010384"/>
    </source>
</evidence>
<evidence type="ECO:0000313" key="19">
    <source>
        <dbReference type="EMBL" id="AFY88816.1"/>
    </source>
</evidence>
<evidence type="ECO:0000256" key="14">
    <source>
        <dbReference type="ARBA" id="ARBA00047783"/>
    </source>
</evidence>
<protein>
    <recommendedName>
        <fullName evidence="6 15">tRNA (guanine-N(1)-)-methyltransferase</fullName>
        <ecNumber evidence="5 15">2.1.1.228</ecNumber>
    </recommendedName>
    <alternativeName>
        <fullName evidence="12 15">M1G-methyltransferase</fullName>
    </alternativeName>
    <alternativeName>
        <fullName evidence="13 15">tRNA [GM37] methyltransferase</fullName>
    </alternativeName>
</protein>
<dbReference type="SUPFAM" id="SSF75217">
    <property type="entry name" value="alpha/beta knot"/>
    <property type="match status" value="1"/>
</dbReference>
<dbReference type="PANTHER" id="PTHR46417:SF1">
    <property type="entry name" value="TRNA (GUANINE-N(1)-)-METHYLTRANSFERASE"/>
    <property type="match status" value="1"/>
</dbReference>
<comment type="similarity">
    <text evidence="3 15 16">Belongs to the RNA methyltransferase TrmD family.</text>
</comment>
<evidence type="ECO:0000256" key="7">
    <source>
        <dbReference type="ARBA" id="ARBA00022490"/>
    </source>
</evidence>
<comment type="subunit">
    <text evidence="4 15 16">Homodimer.</text>
</comment>
<proteinExistence type="inferred from homology"/>
<dbReference type="EC" id="2.1.1.228" evidence="5 15"/>
<evidence type="ECO:0000256" key="4">
    <source>
        <dbReference type="ARBA" id="ARBA00011738"/>
    </source>
</evidence>
<dbReference type="HAMAP" id="MF_00605">
    <property type="entry name" value="TrmD"/>
    <property type="match status" value="1"/>
</dbReference>
<dbReference type="Gene3D" id="1.10.1270.20">
    <property type="entry name" value="tRNA(m1g37)methyltransferase, domain 2"/>
    <property type="match status" value="1"/>
</dbReference>
<dbReference type="PANTHER" id="PTHR46417">
    <property type="entry name" value="TRNA (GUANINE-N(1)-)-METHYLTRANSFERASE"/>
    <property type="match status" value="1"/>
</dbReference>
<feature type="domain" description="tRNA methyltransferase TRMD/TRM10-type" evidence="18">
    <location>
        <begin position="1"/>
        <end position="223"/>
    </location>
</feature>
<dbReference type="InterPro" id="IPR029026">
    <property type="entry name" value="tRNA_m1G_MTases_N"/>
</dbReference>
<dbReference type="InterPro" id="IPR023148">
    <property type="entry name" value="tRNA_m1G_MeTrfase_C_sf"/>
</dbReference>
<keyword evidence="11 15" id="KW-0819">tRNA processing</keyword>
<gene>
    <name evidence="15" type="primary">trmD</name>
    <name evidence="19" type="ORF">Chro_3356</name>
</gene>
<comment type="subcellular location">
    <subcellularLocation>
        <location evidence="2 15 16">Cytoplasm</location>
    </subcellularLocation>
</comment>
<evidence type="ECO:0000256" key="5">
    <source>
        <dbReference type="ARBA" id="ARBA00012807"/>
    </source>
</evidence>
<dbReference type="AlphaFoldDB" id="K9U327"/>
<keyword evidence="7 15" id="KW-0963">Cytoplasm</keyword>
<dbReference type="EMBL" id="CP003597">
    <property type="protein sequence ID" value="AFY88816.1"/>
    <property type="molecule type" value="Genomic_DNA"/>
</dbReference>
<comment type="function">
    <text evidence="1 15 16">Specifically methylates guanosine-37 in various tRNAs.</text>
</comment>
<keyword evidence="20" id="KW-1185">Reference proteome</keyword>